<reference evidence="2" key="1">
    <citation type="journal article" date="2019" name="Int. J. Syst. Evol. Microbiol.">
        <title>The Global Catalogue of Microorganisms (GCM) 10K type strain sequencing project: providing services to taxonomists for standard genome sequencing and annotation.</title>
        <authorList>
            <consortium name="The Broad Institute Genomics Platform"/>
            <consortium name="The Broad Institute Genome Sequencing Center for Infectious Disease"/>
            <person name="Wu L."/>
            <person name="Ma J."/>
        </authorList>
    </citation>
    <scope>NUCLEOTIDE SEQUENCE [LARGE SCALE GENOMIC DNA]</scope>
    <source>
        <strain evidence="2">JCM 17706</strain>
    </source>
</reference>
<organism evidence="1 2">
    <name type="scientific">Bartonella acomydis</name>
    <dbReference type="NCBI Taxonomy" id="686234"/>
    <lineage>
        <taxon>Bacteria</taxon>
        <taxon>Pseudomonadati</taxon>
        <taxon>Pseudomonadota</taxon>
        <taxon>Alphaproteobacteria</taxon>
        <taxon>Hyphomicrobiales</taxon>
        <taxon>Bartonellaceae</taxon>
        <taxon>Bartonella</taxon>
    </lineage>
</organism>
<proteinExistence type="predicted"/>
<name>A0ABP9MV04_9HYPH</name>
<keyword evidence="2" id="KW-1185">Reference proteome</keyword>
<accession>A0ABP9MV04</accession>
<gene>
    <name evidence="1" type="ORF">GCM10023260_14510</name>
</gene>
<evidence type="ECO:0000313" key="2">
    <source>
        <dbReference type="Proteomes" id="UP001501525"/>
    </source>
</evidence>
<dbReference type="Proteomes" id="UP001501525">
    <property type="component" value="Unassembled WGS sequence"/>
</dbReference>
<sequence length="52" mass="6170">MANQYNHDIKHMMLTNAKLEKYNQYQLKETKSALQRQNEELSDTIRTAVIDT</sequence>
<protein>
    <submittedName>
        <fullName evidence="1">Uncharacterized protein</fullName>
    </submittedName>
</protein>
<comment type="caution">
    <text evidence="1">The sequence shown here is derived from an EMBL/GenBank/DDBJ whole genome shotgun (WGS) entry which is preliminary data.</text>
</comment>
<dbReference type="EMBL" id="BAABIY010000096">
    <property type="protein sequence ID" value="GAA5102553.1"/>
    <property type="molecule type" value="Genomic_DNA"/>
</dbReference>
<evidence type="ECO:0000313" key="1">
    <source>
        <dbReference type="EMBL" id="GAA5102553.1"/>
    </source>
</evidence>